<evidence type="ECO:0000256" key="4">
    <source>
        <dbReference type="ARBA" id="ARBA00022917"/>
    </source>
</evidence>
<dbReference type="Gene3D" id="1.10.286.20">
    <property type="match status" value="1"/>
</dbReference>
<dbReference type="GO" id="GO:0005737">
    <property type="term" value="C:cytoplasm"/>
    <property type="evidence" value="ECO:0007669"/>
    <property type="project" value="UniProtKB-SubCell"/>
</dbReference>
<evidence type="ECO:0000259" key="9">
    <source>
        <dbReference type="Pfam" id="PF00889"/>
    </source>
</evidence>
<accession>A0A7M1QW73</accession>
<dbReference type="SUPFAM" id="SSF46934">
    <property type="entry name" value="UBA-like"/>
    <property type="match status" value="1"/>
</dbReference>
<dbReference type="FunFam" id="1.10.8.10:FF:000001">
    <property type="entry name" value="Elongation factor Ts"/>
    <property type="match status" value="1"/>
</dbReference>
<dbReference type="Gene3D" id="3.30.479.20">
    <property type="entry name" value="Elongation factor Ts, dimerisation domain"/>
    <property type="match status" value="2"/>
</dbReference>
<dbReference type="EMBL" id="CP063213">
    <property type="protein sequence ID" value="QOR46280.1"/>
    <property type="molecule type" value="Genomic_DNA"/>
</dbReference>
<dbReference type="SUPFAM" id="SSF54713">
    <property type="entry name" value="Elongation factor Ts (EF-Ts), dimerisation domain"/>
    <property type="match status" value="1"/>
</dbReference>
<gene>
    <name evidence="6" type="primary">tsf</name>
    <name evidence="10" type="ORF">INS88_03500</name>
</gene>
<dbReference type="InterPro" id="IPR036402">
    <property type="entry name" value="EF-Ts_dimer_sf"/>
</dbReference>
<dbReference type="InterPro" id="IPR018101">
    <property type="entry name" value="Transl_elong_Ts_CS"/>
</dbReference>
<name>A0A7M1QW73_9ACTO</name>
<dbReference type="CDD" id="cd14275">
    <property type="entry name" value="UBA_EF-Ts"/>
    <property type="match status" value="1"/>
</dbReference>
<evidence type="ECO:0000313" key="11">
    <source>
        <dbReference type="Proteomes" id="UP000595053"/>
    </source>
</evidence>
<dbReference type="AlphaFoldDB" id="A0A7M1QW73"/>
<dbReference type="PANTHER" id="PTHR11741">
    <property type="entry name" value="ELONGATION FACTOR TS"/>
    <property type="match status" value="1"/>
</dbReference>
<evidence type="ECO:0000313" key="10">
    <source>
        <dbReference type="EMBL" id="QOR46280.1"/>
    </source>
</evidence>
<keyword evidence="11" id="KW-1185">Reference proteome</keyword>
<feature type="domain" description="Translation elongation factor EFTs/EF1B dimerisation" evidence="9">
    <location>
        <begin position="75"/>
        <end position="279"/>
    </location>
</feature>
<keyword evidence="6" id="KW-0963">Cytoplasm</keyword>
<dbReference type="PANTHER" id="PTHR11741:SF0">
    <property type="entry name" value="ELONGATION FACTOR TS, MITOCHONDRIAL"/>
    <property type="match status" value="1"/>
</dbReference>
<evidence type="ECO:0000256" key="8">
    <source>
        <dbReference type="RuleBase" id="RU000643"/>
    </source>
</evidence>
<dbReference type="Gene3D" id="1.10.8.10">
    <property type="entry name" value="DNA helicase RuvA subunit, C-terminal domain"/>
    <property type="match status" value="1"/>
</dbReference>
<keyword evidence="4 6" id="KW-0648">Protein biosynthesis</keyword>
<dbReference type="GO" id="GO:0003746">
    <property type="term" value="F:translation elongation factor activity"/>
    <property type="evidence" value="ECO:0007669"/>
    <property type="project" value="UniProtKB-UniRule"/>
</dbReference>
<dbReference type="PROSITE" id="PS01126">
    <property type="entry name" value="EF_TS_1"/>
    <property type="match status" value="1"/>
</dbReference>
<comment type="subcellular location">
    <subcellularLocation>
        <location evidence="6 8">Cytoplasm</location>
    </subcellularLocation>
</comment>
<evidence type="ECO:0000256" key="2">
    <source>
        <dbReference type="ARBA" id="ARBA00016956"/>
    </source>
</evidence>
<keyword evidence="3 6" id="KW-0251">Elongation factor</keyword>
<comment type="similarity">
    <text evidence="1 6 7">Belongs to the EF-Ts family.</text>
</comment>
<organism evidence="10 11">
    <name type="scientific">Trueperella pecoris</name>
    <dbReference type="NCBI Taxonomy" id="2733571"/>
    <lineage>
        <taxon>Bacteria</taxon>
        <taxon>Bacillati</taxon>
        <taxon>Actinomycetota</taxon>
        <taxon>Actinomycetes</taxon>
        <taxon>Actinomycetales</taxon>
        <taxon>Actinomycetaceae</taxon>
        <taxon>Trueperella</taxon>
    </lineage>
</organism>
<evidence type="ECO:0000256" key="3">
    <source>
        <dbReference type="ARBA" id="ARBA00022768"/>
    </source>
</evidence>
<accession>A0A8A5U563</accession>
<evidence type="ECO:0000256" key="6">
    <source>
        <dbReference type="HAMAP-Rule" id="MF_00050"/>
    </source>
</evidence>
<reference evidence="10 11" key="1">
    <citation type="submission" date="2020-10" db="EMBL/GenBank/DDBJ databases">
        <title>Trueperella pecoris sp. nov. isolated from bovine and porcine specimens.</title>
        <authorList>
            <person name="Schoenecker L."/>
            <person name="Schnydrig P."/>
            <person name="Brodard I."/>
            <person name="Thomann A."/>
            <person name="Hemphill A."/>
            <person name="Rodriguez-Campos S."/>
            <person name="Perreten V."/>
            <person name="Jores J."/>
            <person name="Kittl S."/>
        </authorList>
    </citation>
    <scope>NUCLEOTIDE SEQUENCE [LARGE SCALE GENOMIC DNA]</scope>
    <source>
        <strain evidence="10 11">15A0121</strain>
    </source>
</reference>
<dbReference type="RefSeq" id="WP_193326025.1">
    <property type="nucleotide sequence ID" value="NZ_CP053291.1"/>
</dbReference>
<proteinExistence type="inferred from homology"/>
<protein>
    <recommendedName>
        <fullName evidence="2 6">Elongation factor Ts</fullName>
        <shortName evidence="6">EF-Ts</shortName>
    </recommendedName>
</protein>
<dbReference type="HAMAP" id="MF_00050">
    <property type="entry name" value="EF_Ts"/>
    <property type="match status" value="1"/>
</dbReference>
<dbReference type="Pfam" id="PF00889">
    <property type="entry name" value="EF_TS"/>
    <property type="match status" value="1"/>
</dbReference>
<dbReference type="PROSITE" id="PS01127">
    <property type="entry name" value="EF_TS_2"/>
    <property type="match status" value="1"/>
</dbReference>
<dbReference type="InterPro" id="IPR014039">
    <property type="entry name" value="Transl_elong_EFTs/EF1B_dimer"/>
</dbReference>
<comment type="function">
    <text evidence="5 6 7">Associates with the EF-Tu.GDP complex and induces the exchange of GDP to GTP. It remains bound to the aminoacyl-tRNA.EF-Tu.GTP complex up to the GTP hydrolysis stage on the ribosome.</text>
</comment>
<evidence type="ECO:0000256" key="5">
    <source>
        <dbReference type="ARBA" id="ARBA00025453"/>
    </source>
</evidence>
<dbReference type="InterPro" id="IPR001816">
    <property type="entry name" value="Transl_elong_EFTs/EF1B"/>
</dbReference>
<evidence type="ECO:0000256" key="7">
    <source>
        <dbReference type="RuleBase" id="RU000642"/>
    </source>
</evidence>
<evidence type="ECO:0000256" key="1">
    <source>
        <dbReference type="ARBA" id="ARBA00005532"/>
    </source>
</evidence>
<dbReference type="NCBIfam" id="TIGR00116">
    <property type="entry name" value="tsf"/>
    <property type="match status" value="1"/>
</dbReference>
<dbReference type="InterPro" id="IPR009060">
    <property type="entry name" value="UBA-like_sf"/>
</dbReference>
<sequence length="280" mass="29527">MANFTVADIKALREKTGAGMMDVKKALAESDGDTAKAEELLRLKGLKVAAKREGRTASNGLVLSHIGTNDEGMFGLIIEVNAETDFVAKNEKFINFAEGILAAAVKAGAKTNAEVLAAAHAEGTVKDAVDNMIGIIGEKLGVGAVEYLAGEHIESYMHKTAVDLPAQVAVLVATDAAGKEIAHDVAVHIAAMSPAYLSEADVPEADIENERRIATEMTIAEGKPEKAVPMIVEGRLKGYFKQICLLDQAYARDPKLSVGQVAKAAGATITGFKRVRVGQE</sequence>
<dbReference type="FunFam" id="1.10.286.20:FF:000001">
    <property type="entry name" value="Elongation factor Ts"/>
    <property type="match status" value="1"/>
</dbReference>
<feature type="region of interest" description="Involved in Mg(2+) ion dislocation from EF-Tu" evidence="6">
    <location>
        <begin position="84"/>
        <end position="87"/>
    </location>
</feature>
<dbReference type="Proteomes" id="UP000595053">
    <property type="component" value="Chromosome"/>
</dbReference>